<evidence type="ECO:0000313" key="4">
    <source>
        <dbReference type="Proteomes" id="UP000234342"/>
    </source>
</evidence>
<feature type="transmembrane region" description="Helical" evidence="2">
    <location>
        <begin position="6"/>
        <end position="25"/>
    </location>
</feature>
<keyword evidence="2" id="KW-0472">Membrane</keyword>
<protein>
    <recommendedName>
        <fullName evidence="5">Holin</fullName>
    </recommendedName>
</protein>
<organism evidence="3 4">
    <name type="scientific">Brevibacterium antiquum</name>
    <dbReference type="NCBI Taxonomy" id="234835"/>
    <lineage>
        <taxon>Bacteria</taxon>
        <taxon>Bacillati</taxon>
        <taxon>Actinomycetota</taxon>
        <taxon>Actinomycetes</taxon>
        <taxon>Micrococcales</taxon>
        <taxon>Brevibacteriaceae</taxon>
        <taxon>Brevibacterium</taxon>
    </lineage>
</organism>
<keyword evidence="1" id="KW-0175">Coiled coil</keyword>
<name>A0A2H1INX0_9MICO</name>
<dbReference type="Proteomes" id="UP000234342">
    <property type="component" value="Unassembled WGS sequence"/>
</dbReference>
<sequence>MDIPSLLQNYGGPGGVVAVAVWLFVTDKKHSSERRAELREDIDREQADNKRVRDDNDRLRGMVKDRDKRIVELEADLGKRERGGE</sequence>
<dbReference type="AlphaFoldDB" id="A0A2H1INX0"/>
<dbReference type="EMBL" id="FXZE01000003">
    <property type="protein sequence ID" value="SMX76856.1"/>
    <property type="molecule type" value="Genomic_DNA"/>
</dbReference>
<dbReference type="RefSeq" id="WP_101642321.1">
    <property type="nucleotide sequence ID" value="NZ_FXZE01000003.1"/>
</dbReference>
<evidence type="ECO:0000313" key="3">
    <source>
        <dbReference type="EMBL" id="SMX76856.1"/>
    </source>
</evidence>
<evidence type="ECO:0008006" key="5">
    <source>
        <dbReference type="Google" id="ProtNLM"/>
    </source>
</evidence>
<evidence type="ECO:0000256" key="2">
    <source>
        <dbReference type="SAM" id="Phobius"/>
    </source>
</evidence>
<gene>
    <name evidence="3" type="ORF">BANT10_01142</name>
</gene>
<evidence type="ECO:0000256" key="1">
    <source>
        <dbReference type="SAM" id="Coils"/>
    </source>
</evidence>
<keyword evidence="2" id="KW-1133">Transmembrane helix</keyword>
<reference evidence="4" key="1">
    <citation type="submission" date="2017-03" db="EMBL/GenBank/DDBJ databases">
        <authorList>
            <person name="Monnet C."/>
        </authorList>
    </citation>
    <scope>NUCLEOTIDE SEQUENCE [LARGE SCALE GENOMIC DNA]</scope>
    <source>
        <strain evidence="4">P10</strain>
    </source>
</reference>
<feature type="coiled-coil region" evidence="1">
    <location>
        <begin position="28"/>
        <end position="62"/>
    </location>
</feature>
<keyword evidence="4" id="KW-1185">Reference proteome</keyword>
<proteinExistence type="predicted"/>
<accession>A0A2H1INX0</accession>
<keyword evidence="2" id="KW-0812">Transmembrane</keyword>